<dbReference type="PANTHER" id="PTHR11358">
    <property type="entry name" value="ARGINASE/AGMATINASE"/>
    <property type="match status" value="1"/>
</dbReference>
<comment type="similarity">
    <text evidence="3">Belongs to the arginase family.</text>
</comment>
<dbReference type="STRING" id="1802557.A3A20_01875"/>
<dbReference type="Proteomes" id="UP000178946">
    <property type="component" value="Unassembled WGS sequence"/>
</dbReference>
<proteinExistence type="inferred from homology"/>
<dbReference type="PANTHER" id="PTHR11358:SF26">
    <property type="entry name" value="GUANIDINO ACID HYDROLASE, MITOCHONDRIAL"/>
    <property type="match status" value="1"/>
</dbReference>
<keyword evidence="1" id="KW-0479">Metal-binding</keyword>
<evidence type="ECO:0000256" key="1">
    <source>
        <dbReference type="ARBA" id="ARBA00022723"/>
    </source>
</evidence>
<organism evidence="4 5">
    <name type="scientific">Candidatus Wolfebacteria bacterium RIFCSPLOWO2_01_FULL_45_19</name>
    <dbReference type="NCBI Taxonomy" id="1802557"/>
    <lineage>
        <taxon>Bacteria</taxon>
        <taxon>Candidatus Wolfeibacteriota</taxon>
    </lineage>
</organism>
<gene>
    <name evidence="4" type="ORF">A3A20_01875</name>
</gene>
<dbReference type="InterPro" id="IPR023696">
    <property type="entry name" value="Ureohydrolase_dom_sf"/>
</dbReference>
<dbReference type="SUPFAM" id="SSF52768">
    <property type="entry name" value="Arginase/deacetylase"/>
    <property type="match status" value="1"/>
</dbReference>
<dbReference type="Gene3D" id="3.40.800.10">
    <property type="entry name" value="Ureohydrolase domain"/>
    <property type="match status" value="1"/>
</dbReference>
<sequence>MNVLNVISMPYSSSGLNNISVTEDSRSVPDKIKAIYENHRKAGVCFLKENSFEAELDFENFDENGNRTCFLGGDNSISYHAAKSFCTRYKNLKRGLIALDAHPDLCKKGKPKHPYHSDWLRYLIEEEIFASSDVLCVGWRDVEAEERDFARKIGMRQICLMSALRQGFYSPYRHNPKNRRVDDFQRLMAIFCENFDAIYLSIDFDVIDPAFAPGVNTLSPGGMTSGYFIELIKILSAVPQIKMFDITEVNPVRDVNQMTQLLALKTMIEMA</sequence>
<dbReference type="GO" id="GO:0046872">
    <property type="term" value="F:metal ion binding"/>
    <property type="evidence" value="ECO:0007669"/>
    <property type="project" value="UniProtKB-KW"/>
</dbReference>
<name>A0A1F8DV29_9BACT</name>
<dbReference type="GO" id="GO:0008783">
    <property type="term" value="F:agmatinase activity"/>
    <property type="evidence" value="ECO:0007669"/>
    <property type="project" value="TreeGrafter"/>
</dbReference>
<evidence type="ECO:0000313" key="5">
    <source>
        <dbReference type="Proteomes" id="UP000178946"/>
    </source>
</evidence>
<reference evidence="4 5" key="1">
    <citation type="journal article" date="2016" name="Nat. Commun.">
        <title>Thousands of microbial genomes shed light on interconnected biogeochemical processes in an aquifer system.</title>
        <authorList>
            <person name="Anantharaman K."/>
            <person name="Brown C.T."/>
            <person name="Hug L.A."/>
            <person name="Sharon I."/>
            <person name="Castelle C.J."/>
            <person name="Probst A.J."/>
            <person name="Thomas B.C."/>
            <person name="Singh A."/>
            <person name="Wilkins M.J."/>
            <person name="Karaoz U."/>
            <person name="Brodie E.L."/>
            <person name="Williams K.H."/>
            <person name="Hubbard S.S."/>
            <person name="Banfield J.F."/>
        </authorList>
    </citation>
    <scope>NUCLEOTIDE SEQUENCE [LARGE SCALE GENOMIC DNA]</scope>
</reference>
<evidence type="ECO:0008006" key="6">
    <source>
        <dbReference type="Google" id="ProtNLM"/>
    </source>
</evidence>
<dbReference type="Pfam" id="PF00491">
    <property type="entry name" value="Arginase"/>
    <property type="match status" value="1"/>
</dbReference>
<dbReference type="PROSITE" id="PS51409">
    <property type="entry name" value="ARGINASE_2"/>
    <property type="match status" value="1"/>
</dbReference>
<keyword evidence="2" id="KW-0378">Hydrolase</keyword>
<protein>
    <recommendedName>
        <fullName evidence="6">Arginase</fullName>
    </recommendedName>
</protein>
<dbReference type="AlphaFoldDB" id="A0A1F8DV29"/>
<dbReference type="InterPro" id="IPR006035">
    <property type="entry name" value="Ureohydrolase"/>
</dbReference>
<evidence type="ECO:0000313" key="4">
    <source>
        <dbReference type="EMBL" id="OGM91665.1"/>
    </source>
</evidence>
<dbReference type="GO" id="GO:0033389">
    <property type="term" value="P:putrescine biosynthetic process from arginine, via agmatine"/>
    <property type="evidence" value="ECO:0007669"/>
    <property type="project" value="TreeGrafter"/>
</dbReference>
<evidence type="ECO:0000256" key="2">
    <source>
        <dbReference type="ARBA" id="ARBA00022801"/>
    </source>
</evidence>
<accession>A0A1F8DV29</accession>
<evidence type="ECO:0000256" key="3">
    <source>
        <dbReference type="PROSITE-ProRule" id="PRU00742"/>
    </source>
</evidence>
<dbReference type="EMBL" id="MGIR01000001">
    <property type="protein sequence ID" value="OGM91665.1"/>
    <property type="molecule type" value="Genomic_DNA"/>
</dbReference>
<comment type="caution">
    <text evidence="4">The sequence shown here is derived from an EMBL/GenBank/DDBJ whole genome shotgun (WGS) entry which is preliminary data.</text>
</comment>